<keyword evidence="4" id="KW-1185">Reference proteome</keyword>
<organism evidence="3 4">
    <name type="scientific">Magallana gigas</name>
    <name type="common">Pacific oyster</name>
    <name type="synonym">Crassostrea gigas</name>
    <dbReference type="NCBI Taxonomy" id="29159"/>
    <lineage>
        <taxon>Eukaryota</taxon>
        <taxon>Metazoa</taxon>
        <taxon>Spiralia</taxon>
        <taxon>Lophotrochozoa</taxon>
        <taxon>Mollusca</taxon>
        <taxon>Bivalvia</taxon>
        <taxon>Autobranchia</taxon>
        <taxon>Pteriomorphia</taxon>
        <taxon>Ostreida</taxon>
        <taxon>Ostreoidea</taxon>
        <taxon>Ostreidae</taxon>
        <taxon>Magallana</taxon>
    </lineage>
</organism>
<keyword evidence="2" id="KW-0472">Membrane</keyword>
<feature type="region of interest" description="Disordered" evidence="1">
    <location>
        <begin position="170"/>
        <end position="208"/>
    </location>
</feature>
<keyword evidence="2" id="KW-1133">Transmembrane helix</keyword>
<evidence type="ECO:0000313" key="3">
    <source>
        <dbReference type="EnsemblMetazoa" id="G33028.1:cds"/>
    </source>
</evidence>
<evidence type="ECO:0000256" key="1">
    <source>
        <dbReference type="SAM" id="MobiDB-lite"/>
    </source>
</evidence>
<accession>A0A8W8MCZ9</accession>
<protein>
    <submittedName>
        <fullName evidence="3">Uncharacterized protein</fullName>
    </submittedName>
</protein>
<proteinExistence type="predicted"/>
<dbReference type="AlphaFoldDB" id="A0A8W8MCZ9"/>
<dbReference type="Proteomes" id="UP000005408">
    <property type="component" value="Unassembled WGS sequence"/>
</dbReference>
<name>A0A8W8MCZ9_MAGGI</name>
<evidence type="ECO:0000256" key="2">
    <source>
        <dbReference type="SAM" id="Phobius"/>
    </source>
</evidence>
<sequence length="228" mass="25332">MTTARIEWGSASEKHVAHGTESSRLYQNLLTTDVTEQTPVNSSMLINETNAFNSTDIPHESTLSVHPTIEHSKNTMSDLSRLATNITLPAVVTSSLHDFLHFTSNLTDSTTTDIQTGANTTGSANNESRVNEAFDMVLSPIIIAAFVATGIALRYLLRRYRDFILKRERRPMQPTRPRPTAHATELTSFQEQTLNKEPVTPPSARRSLSMPVLTPQRGFSVREDLIVV</sequence>
<evidence type="ECO:0000313" key="4">
    <source>
        <dbReference type="Proteomes" id="UP000005408"/>
    </source>
</evidence>
<dbReference type="EnsemblMetazoa" id="G33028.1">
    <property type="protein sequence ID" value="G33028.1:cds"/>
    <property type="gene ID" value="G33028"/>
</dbReference>
<reference evidence="3" key="1">
    <citation type="submission" date="2022-08" db="UniProtKB">
        <authorList>
            <consortium name="EnsemblMetazoa"/>
        </authorList>
    </citation>
    <scope>IDENTIFICATION</scope>
    <source>
        <strain evidence="3">05x7-T-G4-1.051#20</strain>
    </source>
</reference>
<feature type="compositionally biased region" description="Polar residues" evidence="1">
    <location>
        <begin position="185"/>
        <end position="195"/>
    </location>
</feature>
<feature type="transmembrane region" description="Helical" evidence="2">
    <location>
        <begin position="137"/>
        <end position="157"/>
    </location>
</feature>
<keyword evidence="2" id="KW-0812">Transmembrane</keyword>